<reference evidence="7 8" key="1">
    <citation type="submission" date="2021-03" db="EMBL/GenBank/DDBJ databases">
        <title>Genomic Encyclopedia of Type Strains, Phase IV (KMG-IV): sequencing the most valuable type-strain genomes for metagenomic binning, comparative biology and taxonomic classification.</title>
        <authorList>
            <person name="Goeker M."/>
        </authorList>
    </citation>
    <scope>NUCLEOTIDE SEQUENCE [LARGE SCALE GENOMIC DNA]</scope>
    <source>
        <strain evidence="7 8">DSM 1289</strain>
    </source>
</reference>
<dbReference type="HAMAP" id="MF_01365_B">
    <property type="entry name" value="Ribosomal_uL6_B"/>
    <property type="match status" value="1"/>
</dbReference>
<dbReference type="InterPro" id="IPR019906">
    <property type="entry name" value="Ribosomal_uL6_bac-type"/>
</dbReference>
<gene>
    <name evidence="3" type="primary">rplF</name>
    <name evidence="7" type="ORF">J2Z43_002918</name>
</gene>
<evidence type="ECO:0000256" key="1">
    <source>
        <dbReference type="ARBA" id="ARBA00022980"/>
    </source>
</evidence>
<feature type="domain" description="Large ribosomal subunit protein uL6 alpha-beta" evidence="6">
    <location>
        <begin position="11"/>
        <end position="83"/>
    </location>
</feature>
<dbReference type="RefSeq" id="WP_027700860.1">
    <property type="nucleotide sequence ID" value="NZ_BAAACS010000006.1"/>
</dbReference>
<keyword evidence="3 5" id="KW-0699">rRNA-binding</keyword>
<dbReference type="PROSITE" id="PS00525">
    <property type="entry name" value="RIBOSOMAL_L6_1"/>
    <property type="match status" value="1"/>
</dbReference>
<dbReference type="NCBIfam" id="TIGR03654">
    <property type="entry name" value="L6_bact"/>
    <property type="match status" value="1"/>
</dbReference>
<feature type="domain" description="Large ribosomal subunit protein uL6 alpha-beta" evidence="6">
    <location>
        <begin position="92"/>
        <end position="165"/>
    </location>
</feature>
<dbReference type="Pfam" id="PF00347">
    <property type="entry name" value="Ribosomal_L6"/>
    <property type="match status" value="2"/>
</dbReference>
<keyword evidence="2 3" id="KW-0687">Ribonucleoprotein</keyword>
<dbReference type="InterPro" id="IPR002358">
    <property type="entry name" value="Ribosomal_uL6_CS"/>
</dbReference>
<comment type="caution">
    <text evidence="7">The sequence shown here is derived from an EMBL/GenBank/DDBJ whole genome shotgun (WGS) entry which is preliminary data.</text>
</comment>
<organism evidence="7 8">
    <name type="scientific">Metaclostridioides mangenotii</name>
    <dbReference type="NCBI Taxonomy" id="1540"/>
    <lineage>
        <taxon>Bacteria</taxon>
        <taxon>Bacillati</taxon>
        <taxon>Bacillota</taxon>
        <taxon>Clostridia</taxon>
        <taxon>Peptostreptococcales</taxon>
        <taxon>Peptostreptococcaceae</taxon>
        <taxon>Metaclostridioides</taxon>
    </lineage>
</organism>
<dbReference type="PIRSF" id="PIRSF002162">
    <property type="entry name" value="Ribosomal_L6"/>
    <property type="match status" value="1"/>
</dbReference>
<evidence type="ECO:0000256" key="2">
    <source>
        <dbReference type="ARBA" id="ARBA00023274"/>
    </source>
</evidence>
<accession>A0ABS4EEV7</accession>
<keyword evidence="8" id="KW-1185">Reference proteome</keyword>
<dbReference type="PRINTS" id="PR00059">
    <property type="entry name" value="RIBOSOMALL6"/>
</dbReference>
<evidence type="ECO:0000313" key="7">
    <source>
        <dbReference type="EMBL" id="MBP1856465.1"/>
    </source>
</evidence>
<evidence type="ECO:0000259" key="6">
    <source>
        <dbReference type="Pfam" id="PF00347"/>
    </source>
</evidence>
<proteinExistence type="inferred from homology"/>
<keyword evidence="1 3" id="KW-0689">Ribosomal protein</keyword>
<evidence type="ECO:0000256" key="5">
    <source>
        <dbReference type="RuleBase" id="RU003870"/>
    </source>
</evidence>
<dbReference type="Gene3D" id="3.90.930.12">
    <property type="entry name" value="Ribosomal protein L6, alpha-beta domain"/>
    <property type="match status" value="2"/>
</dbReference>
<dbReference type="InterPro" id="IPR036789">
    <property type="entry name" value="Ribosomal_uL6-like_a/b-dom_sf"/>
</dbReference>
<dbReference type="GO" id="GO:0005840">
    <property type="term" value="C:ribosome"/>
    <property type="evidence" value="ECO:0007669"/>
    <property type="project" value="UniProtKB-KW"/>
</dbReference>
<comment type="function">
    <text evidence="3 5">This protein binds to the 23S rRNA, and is important in its secondary structure. It is located near the subunit interface in the base of the L7/L12 stalk, and near the tRNA binding site of the peptidyltransferase center.</text>
</comment>
<dbReference type="PANTHER" id="PTHR11655">
    <property type="entry name" value="60S/50S RIBOSOMAL PROTEIN L6/L9"/>
    <property type="match status" value="1"/>
</dbReference>
<dbReference type="InterPro" id="IPR020040">
    <property type="entry name" value="Ribosomal_uL6_a/b-dom"/>
</dbReference>
<dbReference type="Proteomes" id="UP000767291">
    <property type="component" value="Unassembled WGS sequence"/>
</dbReference>
<comment type="subunit">
    <text evidence="3">Part of the 50S ribosomal subunit.</text>
</comment>
<name>A0ABS4EEV7_9FIRM</name>
<dbReference type="EMBL" id="JAGGJX010000009">
    <property type="protein sequence ID" value="MBP1856465.1"/>
    <property type="molecule type" value="Genomic_DNA"/>
</dbReference>
<evidence type="ECO:0000256" key="3">
    <source>
        <dbReference type="HAMAP-Rule" id="MF_01365"/>
    </source>
</evidence>
<evidence type="ECO:0000256" key="4">
    <source>
        <dbReference type="RuleBase" id="RU003869"/>
    </source>
</evidence>
<protein>
    <recommendedName>
        <fullName evidence="3">Large ribosomal subunit protein uL6</fullName>
    </recommendedName>
</protein>
<sequence>MSRIGLKPIEIPAGVEVTIAEGNLVTVKGPKGSLVQKLSDEMNIKKEDNIIVVERPTENKKHKSLHGLTRTLISNMVVGVSTGYEKKLILKGVGYRAQKQGKKLVMNLGYSHPVEMEDPEGITVEVPNQTELIVKGMDKQLVGNYSAKIRAWRKPEPYKGKGIKYDNEVVRRKEGKTGKK</sequence>
<keyword evidence="3 5" id="KW-0694">RNA-binding</keyword>
<dbReference type="SUPFAM" id="SSF56053">
    <property type="entry name" value="Ribosomal protein L6"/>
    <property type="match status" value="2"/>
</dbReference>
<dbReference type="InterPro" id="IPR000702">
    <property type="entry name" value="Ribosomal_uL6-like"/>
</dbReference>
<comment type="similarity">
    <text evidence="3 4">Belongs to the universal ribosomal protein uL6 family.</text>
</comment>
<evidence type="ECO:0000313" key="8">
    <source>
        <dbReference type="Proteomes" id="UP000767291"/>
    </source>
</evidence>
<dbReference type="PANTHER" id="PTHR11655:SF14">
    <property type="entry name" value="LARGE RIBOSOMAL SUBUNIT PROTEIN UL6M"/>
    <property type="match status" value="1"/>
</dbReference>